<dbReference type="PRINTS" id="PR00081">
    <property type="entry name" value="GDHRDH"/>
</dbReference>
<dbReference type="Pfam" id="PF00106">
    <property type="entry name" value="adh_short"/>
    <property type="match status" value="1"/>
</dbReference>
<dbReference type="FunCoup" id="A0A0C3FY66">
    <property type="interactions" value="165"/>
</dbReference>
<reference evidence="5" key="2">
    <citation type="submission" date="2015-01" db="EMBL/GenBank/DDBJ databases">
        <title>Evolutionary Origins and Diversification of the Mycorrhizal Mutualists.</title>
        <authorList>
            <consortium name="DOE Joint Genome Institute"/>
            <consortium name="Mycorrhizal Genomics Consortium"/>
            <person name="Kohler A."/>
            <person name="Kuo A."/>
            <person name="Nagy L.G."/>
            <person name="Floudas D."/>
            <person name="Copeland A."/>
            <person name="Barry K.W."/>
            <person name="Cichocki N."/>
            <person name="Veneault-Fourrey C."/>
            <person name="LaButti K."/>
            <person name="Lindquist E.A."/>
            <person name="Lipzen A."/>
            <person name="Lundell T."/>
            <person name="Morin E."/>
            <person name="Murat C."/>
            <person name="Riley R."/>
            <person name="Ohm R."/>
            <person name="Sun H."/>
            <person name="Tunlid A."/>
            <person name="Henrissat B."/>
            <person name="Grigoriev I.V."/>
            <person name="Hibbett D.S."/>
            <person name="Martin F."/>
        </authorList>
    </citation>
    <scope>NUCLEOTIDE SEQUENCE [LARGE SCALE GENOMIC DNA]</scope>
    <source>
        <strain evidence="5">F 1598</strain>
    </source>
</reference>
<dbReference type="OrthoDB" id="191139at2759"/>
<evidence type="ECO:0000313" key="5">
    <source>
        <dbReference type="Proteomes" id="UP000054166"/>
    </source>
</evidence>
<evidence type="ECO:0008006" key="6">
    <source>
        <dbReference type="Google" id="ProtNLM"/>
    </source>
</evidence>
<dbReference type="SUPFAM" id="SSF51735">
    <property type="entry name" value="NAD(P)-binding Rossmann-fold domains"/>
    <property type="match status" value="1"/>
</dbReference>
<dbReference type="EMBL" id="KN832975">
    <property type="protein sequence ID" value="KIM89120.1"/>
    <property type="molecule type" value="Genomic_DNA"/>
</dbReference>
<proteinExistence type="inferred from homology"/>
<keyword evidence="2" id="KW-0521">NADP</keyword>
<dbReference type="GO" id="GO:0016491">
    <property type="term" value="F:oxidoreductase activity"/>
    <property type="evidence" value="ECO:0007669"/>
    <property type="project" value="UniProtKB-KW"/>
</dbReference>
<accession>A0A0C3FY66</accession>
<dbReference type="InterPro" id="IPR002347">
    <property type="entry name" value="SDR_fam"/>
</dbReference>
<dbReference type="CDD" id="cd05327">
    <property type="entry name" value="retinol-DH_like_SDR_c_like"/>
    <property type="match status" value="1"/>
</dbReference>
<dbReference type="PROSITE" id="PS00061">
    <property type="entry name" value="ADH_SHORT"/>
    <property type="match status" value="1"/>
</dbReference>
<dbReference type="Proteomes" id="UP000054166">
    <property type="component" value="Unassembled WGS sequence"/>
</dbReference>
<dbReference type="Gene3D" id="3.40.50.720">
    <property type="entry name" value="NAD(P)-binding Rossmann-like Domain"/>
    <property type="match status" value="1"/>
</dbReference>
<dbReference type="InterPro" id="IPR036291">
    <property type="entry name" value="NAD(P)-bd_dom_sf"/>
</dbReference>
<comment type="similarity">
    <text evidence="1">Belongs to the short-chain dehydrogenases/reductases (SDR) family.</text>
</comment>
<dbReference type="PANTHER" id="PTHR24320:SF236">
    <property type="entry name" value="SHORT-CHAIN DEHYDROGENASE-RELATED"/>
    <property type="match status" value="1"/>
</dbReference>
<evidence type="ECO:0000256" key="1">
    <source>
        <dbReference type="ARBA" id="ARBA00006484"/>
    </source>
</evidence>
<reference evidence="4 5" key="1">
    <citation type="submission" date="2014-04" db="EMBL/GenBank/DDBJ databases">
        <authorList>
            <consortium name="DOE Joint Genome Institute"/>
            <person name="Kuo A."/>
            <person name="Tarkka M."/>
            <person name="Buscot F."/>
            <person name="Kohler A."/>
            <person name="Nagy L.G."/>
            <person name="Floudas D."/>
            <person name="Copeland A."/>
            <person name="Barry K.W."/>
            <person name="Cichocki N."/>
            <person name="Veneault-Fourrey C."/>
            <person name="LaButti K."/>
            <person name="Lindquist E.A."/>
            <person name="Lipzen A."/>
            <person name="Lundell T."/>
            <person name="Morin E."/>
            <person name="Murat C."/>
            <person name="Sun H."/>
            <person name="Tunlid A."/>
            <person name="Henrissat B."/>
            <person name="Grigoriev I.V."/>
            <person name="Hibbett D.S."/>
            <person name="Martin F."/>
            <person name="Nordberg H.P."/>
            <person name="Cantor M.N."/>
            <person name="Hua S.X."/>
        </authorList>
    </citation>
    <scope>NUCLEOTIDE SEQUENCE [LARGE SCALE GENOMIC DNA]</scope>
    <source>
        <strain evidence="4 5">F 1598</strain>
    </source>
</reference>
<dbReference type="HOGENOM" id="CLU_010194_44_6_1"/>
<evidence type="ECO:0000256" key="3">
    <source>
        <dbReference type="ARBA" id="ARBA00023002"/>
    </source>
</evidence>
<evidence type="ECO:0000313" key="4">
    <source>
        <dbReference type="EMBL" id="KIM89120.1"/>
    </source>
</evidence>
<keyword evidence="5" id="KW-1185">Reference proteome</keyword>
<gene>
    <name evidence="4" type="ORF">PILCRDRAFT_813029</name>
</gene>
<dbReference type="InParanoid" id="A0A0C3FY66"/>
<dbReference type="STRING" id="765440.A0A0C3FY66"/>
<dbReference type="AlphaFoldDB" id="A0A0C3FY66"/>
<evidence type="ECO:0000256" key="2">
    <source>
        <dbReference type="ARBA" id="ARBA00022857"/>
    </source>
</evidence>
<keyword evidence="3" id="KW-0560">Oxidoreductase</keyword>
<dbReference type="PANTHER" id="PTHR24320">
    <property type="entry name" value="RETINOL DEHYDROGENASE"/>
    <property type="match status" value="1"/>
</dbReference>
<sequence length="322" mass="34827">MSVAKALINQSIPPKSQFSVDDIPDLSGKVIIVTGANTGVGYETVKALLLHNAKVYMANRSIEKSEAAIKKLNDETGKDAIFLKLDLASLKSVKAAAEEFISKEKELHVLFNNGGVMAPPIELLTEDGYDLQFGTNVLGHYYFTVLLLPALLAGTITSGDGKARVVNTSSSVHMFSNMNFDTFTDGPARKKAGPQTLYSQSKHGVVVWATELARRYGDQGIVSTSLNPGNLKTDLQRHLGCIQKPLLDLLLYPVPYGALTQLYAGTSPEGKDFNGKYLIPWARIGEARADTQDPKVGQELWTWLEEQTQGVSNATAGALTGL</sequence>
<dbReference type="InterPro" id="IPR020904">
    <property type="entry name" value="Sc_DH/Rdtase_CS"/>
</dbReference>
<organism evidence="4 5">
    <name type="scientific">Piloderma croceum (strain F 1598)</name>
    <dbReference type="NCBI Taxonomy" id="765440"/>
    <lineage>
        <taxon>Eukaryota</taxon>
        <taxon>Fungi</taxon>
        <taxon>Dikarya</taxon>
        <taxon>Basidiomycota</taxon>
        <taxon>Agaricomycotina</taxon>
        <taxon>Agaricomycetes</taxon>
        <taxon>Agaricomycetidae</taxon>
        <taxon>Atheliales</taxon>
        <taxon>Atheliaceae</taxon>
        <taxon>Piloderma</taxon>
    </lineage>
</organism>
<name>A0A0C3FY66_PILCF</name>
<protein>
    <recommendedName>
        <fullName evidence="6">NAD(P)-binding protein</fullName>
    </recommendedName>
</protein>